<dbReference type="GO" id="GO:0046872">
    <property type="term" value="F:metal ion binding"/>
    <property type="evidence" value="ECO:0007669"/>
    <property type="project" value="UniProtKB-KW"/>
</dbReference>
<dbReference type="CDD" id="cd07724">
    <property type="entry name" value="POD-like_MBL-fold"/>
    <property type="match status" value="1"/>
</dbReference>
<dbReference type="SMART" id="SM00849">
    <property type="entry name" value="Lactamase_B"/>
    <property type="match status" value="1"/>
</dbReference>
<dbReference type="Pfam" id="PF00581">
    <property type="entry name" value="Rhodanese"/>
    <property type="match status" value="2"/>
</dbReference>
<dbReference type="Gene3D" id="3.40.250.10">
    <property type="entry name" value="Rhodanese-like domain"/>
    <property type="match status" value="2"/>
</dbReference>
<keyword evidence="3" id="KW-0808">Transferase</keyword>
<evidence type="ECO:0000313" key="3">
    <source>
        <dbReference type="EMBL" id="QNO48619.1"/>
    </source>
</evidence>
<dbReference type="SUPFAM" id="SSF56281">
    <property type="entry name" value="Metallo-hydrolase/oxidoreductase"/>
    <property type="match status" value="1"/>
</dbReference>
<organism evidence="3">
    <name type="scientific">Candidatus Methanogaster sp. ANME-2c ERB4</name>
    <dbReference type="NCBI Taxonomy" id="2759911"/>
    <lineage>
        <taxon>Archaea</taxon>
        <taxon>Methanobacteriati</taxon>
        <taxon>Methanobacteriota</taxon>
        <taxon>Stenosarchaea group</taxon>
        <taxon>Methanomicrobia</taxon>
        <taxon>Methanosarcinales</taxon>
        <taxon>ANME-2 cluster</taxon>
        <taxon>Candidatus Methanogasteraceae</taxon>
        <taxon>Candidatus Methanogaster</taxon>
    </lineage>
</organism>
<accession>A0A7G9YKT5</accession>
<dbReference type="PROSITE" id="PS50206">
    <property type="entry name" value="RHODANESE_3"/>
    <property type="match status" value="2"/>
</dbReference>
<dbReference type="GO" id="GO:0006749">
    <property type="term" value="P:glutathione metabolic process"/>
    <property type="evidence" value="ECO:0007669"/>
    <property type="project" value="InterPro"/>
</dbReference>
<dbReference type="EMBL" id="MT631356">
    <property type="protein sequence ID" value="QNO48619.1"/>
    <property type="molecule type" value="Genomic_DNA"/>
</dbReference>
<sequence>MIFERIKSAGLAHNSYLIGSDGEAAVIDPRRDCDVYIELAEREEQRIRHVFETHRNEDYVIGSGELSNLTGAEVFHGPGLNWGYGSTLHDGEAFRIGSLKITALHTPGHTDESMSYALADLSSGEDAAMVMVFTGDALFVGDVGRTDFYGPDEAERLAGALYDSIVKKILPLGDGVILCPAHGAGSVCGGSISDRDYSTIGIERSSNPMLQLNRQEFIRHKTAEYHERPSYFRVMERYNLEGPPLLGRLPVPPPLTPAEFKDSMERGGAIVLDARTPPSFGGAHIRGSYSIWLEGLPAYGALVLPYTEPILLVLELHDHLKRAVRYLVRLGYDNIRGYLRGGIEAWYDAGYPVEYMGLSTVHELKRRIDRGDDFLVLDVRDEDEWRDGHIEGAMHIYVGQLESRLSEVPRDRPITVVCNVGHRASLAASILMRAGYTNVCCDVLGSMKAWSVSDFPIEKEIGG</sequence>
<dbReference type="SUPFAM" id="SSF52821">
    <property type="entry name" value="Rhodanese/Cell cycle control phosphatase"/>
    <property type="match status" value="2"/>
</dbReference>
<dbReference type="InterPro" id="IPR001763">
    <property type="entry name" value="Rhodanese-like_dom"/>
</dbReference>
<reference evidence="3" key="1">
    <citation type="submission" date="2020-06" db="EMBL/GenBank/DDBJ databases">
        <title>Unique genomic features of the anaerobic methanotrophic archaea.</title>
        <authorList>
            <person name="Chadwick G.L."/>
            <person name="Skennerton C.T."/>
            <person name="Laso-Perez R."/>
            <person name="Leu A.O."/>
            <person name="Speth D.R."/>
            <person name="Yu H."/>
            <person name="Morgan-Lang C."/>
            <person name="Hatzenpichler R."/>
            <person name="Goudeau D."/>
            <person name="Malmstrom R."/>
            <person name="Brazelton W.J."/>
            <person name="Woyke T."/>
            <person name="Hallam S.J."/>
            <person name="Tyson G.W."/>
            <person name="Wegener G."/>
            <person name="Boetius A."/>
            <person name="Orphan V."/>
        </authorList>
    </citation>
    <scope>NUCLEOTIDE SEQUENCE</scope>
</reference>
<feature type="domain" description="Rhodanese" evidence="2">
    <location>
        <begin position="370"/>
        <end position="459"/>
    </location>
</feature>
<gene>
    <name evidence="3" type="primary">glpE</name>
    <name evidence="3" type="ORF">LKGCFIDI_00021</name>
</gene>
<keyword evidence="1" id="KW-0479">Metal-binding</keyword>
<dbReference type="GO" id="GO:0004792">
    <property type="term" value="F:thiosulfate-cyanide sulfurtransferase activity"/>
    <property type="evidence" value="ECO:0007669"/>
    <property type="project" value="UniProtKB-EC"/>
</dbReference>
<dbReference type="Gene3D" id="3.60.15.10">
    <property type="entry name" value="Ribonuclease Z/Hydroxyacylglutathione hydrolase-like"/>
    <property type="match status" value="1"/>
</dbReference>
<dbReference type="InterPro" id="IPR036866">
    <property type="entry name" value="RibonucZ/Hydroxyglut_hydro"/>
</dbReference>
<dbReference type="InterPro" id="IPR044528">
    <property type="entry name" value="POD-like_MBL-fold"/>
</dbReference>
<protein>
    <submittedName>
        <fullName evidence="3">Thiosulfate sulfurtransferase GlpE</fullName>
        <ecNumber evidence="3">2.8.1.1</ecNumber>
    </submittedName>
</protein>
<evidence type="ECO:0000259" key="2">
    <source>
        <dbReference type="PROSITE" id="PS50206"/>
    </source>
</evidence>
<dbReference type="EC" id="2.8.1.1" evidence="3"/>
<dbReference type="InterPro" id="IPR051682">
    <property type="entry name" value="Mito_Persulfide_Diox"/>
</dbReference>
<dbReference type="PANTHER" id="PTHR43084:SF1">
    <property type="entry name" value="PERSULFIDE DIOXYGENASE ETHE1, MITOCHONDRIAL"/>
    <property type="match status" value="1"/>
</dbReference>
<dbReference type="AlphaFoldDB" id="A0A7G9YKT5"/>
<dbReference type="InterPro" id="IPR001279">
    <property type="entry name" value="Metallo-B-lactamas"/>
</dbReference>
<dbReference type="GO" id="GO:0070813">
    <property type="term" value="P:hydrogen sulfide metabolic process"/>
    <property type="evidence" value="ECO:0007669"/>
    <property type="project" value="TreeGrafter"/>
</dbReference>
<proteinExistence type="predicted"/>
<dbReference type="SMART" id="SM00450">
    <property type="entry name" value="RHOD"/>
    <property type="match status" value="2"/>
</dbReference>
<dbReference type="GO" id="GO:0050313">
    <property type="term" value="F:sulfur dioxygenase activity"/>
    <property type="evidence" value="ECO:0007669"/>
    <property type="project" value="InterPro"/>
</dbReference>
<dbReference type="PANTHER" id="PTHR43084">
    <property type="entry name" value="PERSULFIDE DIOXYGENASE ETHE1"/>
    <property type="match status" value="1"/>
</dbReference>
<name>A0A7G9YKT5_9EURY</name>
<evidence type="ECO:0000256" key="1">
    <source>
        <dbReference type="ARBA" id="ARBA00022723"/>
    </source>
</evidence>
<dbReference type="CDD" id="cd00158">
    <property type="entry name" value="RHOD"/>
    <property type="match status" value="2"/>
</dbReference>
<feature type="domain" description="Rhodanese" evidence="2">
    <location>
        <begin position="265"/>
        <end position="355"/>
    </location>
</feature>
<dbReference type="InterPro" id="IPR036873">
    <property type="entry name" value="Rhodanese-like_dom_sf"/>
</dbReference>
<dbReference type="Pfam" id="PF00753">
    <property type="entry name" value="Lactamase_B"/>
    <property type="match status" value="1"/>
</dbReference>